<comment type="caution">
    <text evidence="2">The sequence shown here is derived from an EMBL/GenBank/DDBJ whole genome shotgun (WGS) entry which is preliminary data.</text>
</comment>
<keyword evidence="1" id="KW-0812">Transmembrane</keyword>
<evidence type="ECO:0000313" key="3">
    <source>
        <dbReference type="Proteomes" id="UP000248706"/>
    </source>
</evidence>
<dbReference type="OrthoDB" id="156595at2"/>
<organism evidence="2 3">
    <name type="scientific">Thermogemmatispora tikiterensis</name>
    <dbReference type="NCBI Taxonomy" id="1825093"/>
    <lineage>
        <taxon>Bacteria</taxon>
        <taxon>Bacillati</taxon>
        <taxon>Chloroflexota</taxon>
        <taxon>Ktedonobacteria</taxon>
        <taxon>Thermogemmatisporales</taxon>
        <taxon>Thermogemmatisporaceae</taxon>
        <taxon>Thermogemmatispora</taxon>
    </lineage>
</organism>
<evidence type="ECO:0000313" key="2">
    <source>
        <dbReference type="EMBL" id="RAQ96328.1"/>
    </source>
</evidence>
<dbReference type="Proteomes" id="UP000248706">
    <property type="component" value="Unassembled WGS sequence"/>
</dbReference>
<feature type="transmembrane region" description="Helical" evidence="1">
    <location>
        <begin position="6"/>
        <end position="25"/>
    </location>
</feature>
<keyword evidence="1" id="KW-0472">Membrane</keyword>
<accession>A0A328VEX1</accession>
<reference evidence="2 3" key="1">
    <citation type="submission" date="2016-08" db="EMBL/GenBank/DDBJ databases">
        <title>Analysis of Carbohydrate Active Enzymes in Thermogemmatispora T81 Reveals Carbohydrate Degradation Ability.</title>
        <authorList>
            <person name="Tomazini A."/>
            <person name="Lal S."/>
            <person name="Stott M."/>
            <person name="Henrissat B."/>
            <person name="Polikarpov I."/>
            <person name="Sparling R."/>
            <person name="Levin D.B."/>
        </authorList>
    </citation>
    <scope>NUCLEOTIDE SEQUENCE [LARGE SCALE GENOMIC DNA]</scope>
    <source>
        <strain evidence="2 3">T81</strain>
    </source>
</reference>
<keyword evidence="1" id="KW-1133">Transmembrane helix</keyword>
<name>A0A328VEX1_9CHLR</name>
<keyword evidence="3" id="KW-1185">Reference proteome</keyword>
<feature type="transmembrane region" description="Helical" evidence="1">
    <location>
        <begin position="141"/>
        <end position="163"/>
    </location>
</feature>
<protein>
    <recommendedName>
        <fullName evidence="4">Lycopene cyclase domain-containing protein</fullName>
    </recommendedName>
</protein>
<evidence type="ECO:0000256" key="1">
    <source>
        <dbReference type="SAM" id="Phobius"/>
    </source>
</evidence>
<dbReference type="AlphaFoldDB" id="A0A328VEX1"/>
<gene>
    <name evidence="2" type="ORF">A4R35_12350</name>
</gene>
<proteinExistence type="predicted"/>
<feature type="transmembrane region" description="Helical" evidence="1">
    <location>
        <begin position="32"/>
        <end position="54"/>
    </location>
</feature>
<dbReference type="EMBL" id="MCIF01000002">
    <property type="protein sequence ID" value="RAQ96328.1"/>
    <property type="molecule type" value="Genomic_DNA"/>
</dbReference>
<sequence length="167" mass="18943">MDLVAYLVLDVPFILVVYLAVLLFTRPGRVPTLAALLGGLGMAVINMLADLLAYYVHLWHYTLPGLVLHLPLPFYIPDIFVYGGIGYLAIWLLWHRRSWHWVAVALLVATPLVRALFDYARAATASGYIVWDSPLAGIFDLLQYLVAFYLGYLLFTLCVRTYLSHRQ</sequence>
<feature type="transmembrane region" description="Helical" evidence="1">
    <location>
        <begin position="74"/>
        <end position="94"/>
    </location>
</feature>
<feature type="transmembrane region" description="Helical" evidence="1">
    <location>
        <begin position="101"/>
        <end position="121"/>
    </location>
</feature>
<dbReference type="RefSeq" id="WP_112429819.1">
    <property type="nucleotide sequence ID" value="NZ_MCIF01000002.1"/>
</dbReference>
<evidence type="ECO:0008006" key="4">
    <source>
        <dbReference type="Google" id="ProtNLM"/>
    </source>
</evidence>